<reference evidence="2" key="1">
    <citation type="journal article" date="2015" name="MBio">
        <title>Eco-Evolutionary Dynamics of Episomes among Ecologically Cohesive Bacterial Populations.</title>
        <authorList>
            <person name="Xue H."/>
            <person name="Cordero O.X."/>
            <person name="Camas F.M."/>
            <person name="Trimble W."/>
            <person name="Meyer F."/>
            <person name="Guglielmini J."/>
            <person name="Rocha E.P."/>
            <person name="Polz M.F."/>
        </authorList>
    </citation>
    <scope>NUCLEOTIDE SEQUENCE</scope>
    <source>
        <strain evidence="1">5S_118</strain>
        <strain evidence="2">5S_268</strain>
        <strain evidence="3">ZS_101</strain>
    </source>
</reference>
<accession>A0A0H3ZQE4</accession>
<dbReference type="EMBL" id="KP795663">
    <property type="protein sequence ID" value="AKN39779.1"/>
    <property type="molecule type" value="Genomic_DNA"/>
</dbReference>
<proteinExistence type="predicted"/>
<evidence type="ECO:0000313" key="1">
    <source>
        <dbReference type="EMBL" id="AKN35945.1"/>
    </source>
</evidence>
<evidence type="ECO:0000313" key="2">
    <source>
        <dbReference type="EMBL" id="AKN38460.1"/>
    </source>
</evidence>
<dbReference type="AlphaFoldDB" id="A0A0H3ZQE4"/>
<dbReference type="EMBL" id="KP795585">
    <property type="protein sequence ID" value="AKN38460.1"/>
    <property type="molecule type" value="Genomic_DNA"/>
</dbReference>
<dbReference type="EMBL" id="KP795459">
    <property type="protein sequence ID" value="AKN35945.1"/>
    <property type="molecule type" value="Genomic_DNA"/>
</dbReference>
<protein>
    <submittedName>
        <fullName evidence="2">Uncharacterized protein</fullName>
    </submittedName>
</protein>
<evidence type="ECO:0000313" key="3">
    <source>
        <dbReference type="EMBL" id="AKN39779.1"/>
    </source>
</evidence>
<organism evidence="2">
    <name type="scientific">Vibrio splendidus</name>
    <dbReference type="NCBI Taxonomy" id="29497"/>
    <lineage>
        <taxon>Bacteria</taxon>
        <taxon>Pseudomonadati</taxon>
        <taxon>Pseudomonadota</taxon>
        <taxon>Gammaproteobacteria</taxon>
        <taxon>Vibrionales</taxon>
        <taxon>Vibrionaceae</taxon>
        <taxon>Vibrio</taxon>
    </lineage>
</organism>
<name>A0A0H3ZQE4_VIBSP</name>
<sequence length="45" mass="5457">MTKKMDVKKIHSFKSKVPTTEQALKREVRKRIEVYHENKMLLELN</sequence>